<feature type="transmembrane region" description="Helical" evidence="1">
    <location>
        <begin position="49"/>
        <end position="72"/>
    </location>
</feature>
<accession>A0ABN3C9H9</accession>
<keyword evidence="3" id="KW-1185">Reference proteome</keyword>
<name>A0ABN3C9H9_9ACTN</name>
<dbReference type="Proteomes" id="UP001499843">
    <property type="component" value="Unassembled WGS sequence"/>
</dbReference>
<keyword evidence="1" id="KW-0472">Membrane</keyword>
<organism evidence="2 3">
    <name type="scientific">Nonomuraea monospora</name>
    <dbReference type="NCBI Taxonomy" id="568818"/>
    <lineage>
        <taxon>Bacteria</taxon>
        <taxon>Bacillati</taxon>
        <taxon>Actinomycetota</taxon>
        <taxon>Actinomycetes</taxon>
        <taxon>Streptosporangiales</taxon>
        <taxon>Streptosporangiaceae</taxon>
        <taxon>Nonomuraea</taxon>
    </lineage>
</organism>
<comment type="caution">
    <text evidence="2">The sequence shown here is derived from an EMBL/GenBank/DDBJ whole genome shotgun (WGS) entry which is preliminary data.</text>
</comment>
<keyword evidence="1" id="KW-1133">Transmembrane helix</keyword>
<feature type="transmembrane region" description="Helical" evidence="1">
    <location>
        <begin position="84"/>
        <end position="105"/>
    </location>
</feature>
<evidence type="ECO:0000313" key="2">
    <source>
        <dbReference type="EMBL" id="GAA2205887.1"/>
    </source>
</evidence>
<evidence type="ECO:0000256" key="1">
    <source>
        <dbReference type="SAM" id="Phobius"/>
    </source>
</evidence>
<keyword evidence="1" id="KW-0812">Transmembrane</keyword>
<proteinExistence type="predicted"/>
<reference evidence="2 3" key="1">
    <citation type="journal article" date="2019" name="Int. J. Syst. Evol. Microbiol.">
        <title>The Global Catalogue of Microorganisms (GCM) 10K type strain sequencing project: providing services to taxonomists for standard genome sequencing and annotation.</title>
        <authorList>
            <consortium name="The Broad Institute Genomics Platform"/>
            <consortium name="The Broad Institute Genome Sequencing Center for Infectious Disease"/>
            <person name="Wu L."/>
            <person name="Ma J."/>
        </authorList>
    </citation>
    <scope>NUCLEOTIDE SEQUENCE [LARGE SCALE GENOMIC DNA]</scope>
    <source>
        <strain evidence="2 3">JCM 16114</strain>
    </source>
</reference>
<protein>
    <submittedName>
        <fullName evidence="2">Uncharacterized protein</fullName>
    </submittedName>
</protein>
<sequence length="142" mass="14691">MEMPVASDSADRLTSRCVRMRLSRGPTCASVSARFVVTMPFLALRETAAVAETATGVVILATVVAPSALEVIAVNKAMNRHDDVVIVGAGTISLVPAFAAVMLAADGGVQGVPWLGASLAALTTAPVLLDRVMSYRRPPATD</sequence>
<evidence type="ECO:0000313" key="3">
    <source>
        <dbReference type="Proteomes" id="UP001499843"/>
    </source>
</evidence>
<dbReference type="EMBL" id="BAAAQX010000003">
    <property type="protein sequence ID" value="GAA2205887.1"/>
    <property type="molecule type" value="Genomic_DNA"/>
</dbReference>
<gene>
    <name evidence="2" type="ORF">GCM10009850_013450</name>
</gene>
<feature type="transmembrane region" description="Helical" evidence="1">
    <location>
        <begin position="111"/>
        <end position="129"/>
    </location>
</feature>